<evidence type="ECO:0000313" key="4">
    <source>
        <dbReference type="EMBL" id="PAB58171.1"/>
    </source>
</evidence>
<dbReference type="InterPro" id="IPR010119">
    <property type="entry name" value="Gluconeogen_factor"/>
</dbReference>
<proteinExistence type="inferred from homology"/>
<accession>A0A267MF13</accession>
<comment type="similarity">
    <text evidence="2">Belongs to the gluconeogenesis factor family.</text>
</comment>
<dbReference type="GO" id="GO:0043743">
    <property type="term" value="F:LPPG:FO 2-phospho-L-lactate transferase activity"/>
    <property type="evidence" value="ECO:0007669"/>
    <property type="project" value="InterPro"/>
</dbReference>
<dbReference type="Pfam" id="PF01933">
    <property type="entry name" value="CofD"/>
    <property type="match status" value="1"/>
</dbReference>
<reference evidence="4 5" key="1">
    <citation type="submission" date="2017-06" db="EMBL/GenBank/DDBJ databases">
        <title>Draft genome sequence of anaerobic fermentative bacterium Anaeromicrobium sediminis DY2726D isolated from West Pacific Ocean sediments.</title>
        <authorList>
            <person name="Zeng X."/>
        </authorList>
    </citation>
    <scope>NUCLEOTIDE SEQUENCE [LARGE SCALE GENOMIC DNA]</scope>
    <source>
        <strain evidence="4 5">DY2726D</strain>
    </source>
</reference>
<dbReference type="InterPro" id="IPR002882">
    <property type="entry name" value="CofD"/>
</dbReference>
<feature type="transmembrane region" description="Helical" evidence="3">
    <location>
        <begin position="45"/>
        <end position="61"/>
    </location>
</feature>
<dbReference type="GO" id="GO:0005737">
    <property type="term" value="C:cytoplasm"/>
    <property type="evidence" value="ECO:0007669"/>
    <property type="project" value="UniProtKB-SubCell"/>
</dbReference>
<feature type="transmembrane region" description="Helical" evidence="3">
    <location>
        <begin position="6"/>
        <end position="24"/>
    </location>
</feature>
<dbReference type="CDD" id="cd07187">
    <property type="entry name" value="YvcK_like"/>
    <property type="match status" value="1"/>
</dbReference>
<evidence type="ECO:0000256" key="3">
    <source>
        <dbReference type="SAM" id="Phobius"/>
    </source>
</evidence>
<comment type="subcellular location">
    <subcellularLocation>
        <location evidence="2">Cytoplasm</location>
    </subcellularLocation>
</comment>
<keyword evidence="3" id="KW-0472">Membrane</keyword>
<dbReference type="Proteomes" id="UP000216024">
    <property type="component" value="Unassembled WGS sequence"/>
</dbReference>
<sequence length="364" mass="40423">MILCSTLLMGTFLGIFLGVSYVRYIRRIIRQRKNNKNGLKKAPKIVVIGGGTGLSVLLRGLKNFTSNITAIVTVADDGGGSGILREDLGMLPPGDIRNCILALADTEPTMEKLLQYRFTEGMLKGQSFGNLLIAAMNGISDNFEEAIKKINKVLAVTGQVLPVTLEDVTLFAKLKNGSVIKGESQIPVKVKELESKIDEVFMKPNNAKAPDECVLAIYDADIIVLGPGSLYTSIIPNLLVKDMIKAIKRSSASIVYISNVMTQPGETDEYTVEDHVNEINKYLKGIDIDYIFVNNENIPTEVLEKYHKDGAKPLLLNEGEKEKLQGHHIRVIEGDFVNIKKNYIRHDAQRISEKLIHIFQNEKR</sequence>
<evidence type="ECO:0000256" key="1">
    <source>
        <dbReference type="ARBA" id="ARBA00022490"/>
    </source>
</evidence>
<name>A0A267MF13_9FIRM</name>
<protein>
    <recommendedName>
        <fullName evidence="2">Putative gluconeogenesis factor</fullName>
    </recommendedName>
</protein>
<dbReference type="GO" id="GO:0008360">
    <property type="term" value="P:regulation of cell shape"/>
    <property type="evidence" value="ECO:0007669"/>
    <property type="project" value="UniProtKB-UniRule"/>
</dbReference>
<keyword evidence="3" id="KW-1133">Transmembrane helix</keyword>
<comment type="caution">
    <text evidence="4">The sequence shown here is derived from an EMBL/GenBank/DDBJ whole genome shotgun (WGS) entry which is preliminary data.</text>
</comment>
<dbReference type="PANTHER" id="PTHR30135">
    <property type="entry name" value="UNCHARACTERIZED PROTEIN YVCK-RELATED"/>
    <property type="match status" value="1"/>
</dbReference>
<dbReference type="InterPro" id="IPR038136">
    <property type="entry name" value="CofD-like_dom_sf"/>
</dbReference>
<keyword evidence="1 2" id="KW-0963">Cytoplasm</keyword>
<evidence type="ECO:0000256" key="2">
    <source>
        <dbReference type="HAMAP-Rule" id="MF_00973"/>
    </source>
</evidence>
<gene>
    <name evidence="4" type="ORF">CCE28_16840</name>
</gene>
<dbReference type="NCBIfam" id="TIGR01826">
    <property type="entry name" value="CofD_related"/>
    <property type="match status" value="1"/>
</dbReference>
<keyword evidence="3" id="KW-0812">Transmembrane</keyword>
<comment type="function">
    <text evidence="2">Required for morphogenesis under gluconeogenic growth conditions.</text>
</comment>
<keyword evidence="5" id="KW-1185">Reference proteome</keyword>
<dbReference type="PANTHER" id="PTHR30135:SF3">
    <property type="entry name" value="GLUCONEOGENESIS FACTOR-RELATED"/>
    <property type="match status" value="1"/>
</dbReference>
<evidence type="ECO:0000313" key="5">
    <source>
        <dbReference type="Proteomes" id="UP000216024"/>
    </source>
</evidence>
<dbReference type="HAMAP" id="MF_00973">
    <property type="entry name" value="Gluconeogen_factor"/>
    <property type="match status" value="1"/>
</dbReference>
<dbReference type="SUPFAM" id="SSF142338">
    <property type="entry name" value="CofD-like"/>
    <property type="match status" value="1"/>
</dbReference>
<dbReference type="Gene3D" id="3.40.50.10680">
    <property type="entry name" value="CofD-like domains"/>
    <property type="match status" value="1"/>
</dbReference>
<dbReference type="EMBL" id="NIBG01000019">
    <property type="protein sequence ID" value="PAB58171.1"/>
    <property type="molecule type" value="Genomic_DNA"/>
</dbReference>
<organism evidence="4 5">
    <name type="scientific">Anaeromicrobium sediminis</name>
    <dbReference type="NCBI Taxonomy" id="1478221"/>
    <lineage>
        <taxon>Bacteria</taxon>
        <taxon>Bacillati</taxon>
        <taxon>Bacillota</taxon>
        <taxon>Clostridia</taxon>
        <taxon>Peptostreptococcales</taxon>
        <taxon>Thermotaleaceae</taxon>
        <taxon>Anaeromicrobium</taxon>
    </lineage>
</organism>
<dbReference type="OrthoDB" id="9783842at2"/>
<dbReference type="AlphaFoldDB" id="A0A267MF13"/>